<feature type="domain" description="Glucuronosyltransferase GumK N-terminal" evidence="1">
    <location>
        <begin position="18"/>
        <end position="186"/>
    </location>
</feature>
<keyword evidence="2" id="KW-0808">Transferase</keyword>
<dbReference type="PANTHER" id="PTHR12526">
    <property type="entry name" value="GLYCOSYLTRANSFERASE"/>
    <property type="match status" value="1"/>
</dbReference>
<dbReference type="SUPFAM" id="SSF53756">
    <property type="entry name" value="UDP-Glycosyltransferase/glycogen phosphorylase"/>
    <property type="match status" value="1"/>
</dbReference>
<gene>
    <name evidence="2" type="ORF">HNQ52_002737</name>
</gene>
<keyword evidence="3" id="KW-1185">Reference proteome</keyword>
<reference evidence="2 3" key="1">
    <citation type="submission" date="2020-08" db="EMBL/GenBank/DDBJ databases">
        <title>Genomic Encyclopedia of Type Strains, Phase IV (KMG-IV): sequencing the most valuable type-strain genomes for metagenomic binning, comparative biology and taxonomic classification.</title>
        <authorList>
            <person name="Goeker M."/>
        </authorList>
    </citation>
    <scope>NUCLEOTIDE SEQUENCE [LARGE SCALE GENOMIC DNA]</scope>
    <source>
        <strain evidence="2 3">DSM 24163</strain>
    </source>
</reference>
<dbReference type="Gene3D" id="3.40.50.11010">
    <property type="match status" value="1"/>
</dbReference>
<dbReference type="PANTHER" id="PTHR12526:SF630">
    <property type="entry name" value="GLYCOSYLTRANSFERASE"/>
    <property type="match status" value="1"/>
</dbReference>
<evidence type="ECO:0000313" key="2">
    <source>
        <dbReference type="EMBL" id="MBB5209174.1"/>
    </source>
</evidence>
<dbReference type="Pfam" id="PF13692">
    <property type="entry name" value="Glyco_trans_1_4"/>
    <property type="match status" value="1"/>
</dbReference>
<dbReference type="RefSeq" id="WP_183961719.1">
    <property type="nucleotide sequence ID" value="NZ_JACHHP010000005.1"/>
</dbReference>
<accession>A0A7W8D772</accession>
<dbReference type="Gene3D" id="3.40.50.2000">
    <property type="entry name" value="Glycogen Phosphorylase B"/>
    <property type="match status" value="1"/>
</dbReference>
<dbReference type="GO" id="GO:0016740">
    <property type="term" value="F:transferase activity"/>
    <property type="evidence" value="ECO:0007669"/>
    <property type="project" value="UniProtKB-KW"/>
</dbReference>
<dbReference type="AlphaFoldDB" id="A0A7W8D772"/>
<dbReference type="Pfam" id="PF22059">
    <property type="entry name" value="GumK_N"/>
    <property type="match status" value="1"/>
</dbReference>
<dbReference type="InterPro" id="IPR054299">
    <property type="entry name" value="GumK_N"/>
</dbReference>
<name>A0A7W8D772_9GAMM</name>
<organism evidence="2 3">
    <name type="scientific">Chiayiivirga flava</name>
    <dbReference type="NCBI Taxonomy" id="659595"/>
    <lineage>
        <taxon>Bacteria</taxon>
        <taxon>Pseudomonadati</taxon>
        <taxon>Pseudomonadota</taxon>
        <taxon>Gammaproteobacteria</taxon>
        <taxon>Lysobacterales</taxon>
        <taxon>Lysobacteraceae</taxon>
        <taxon>Chiayiivirga</taxon>
    </lineage>
</organism>
<sequence>MFDLAPPLRSRSGRTALVVSTQHWRSPFRIGSHHIAEEFARRGWRVAFVSAALSPLHLLPGVGAMKPVRWQSWRRGGEYDADTGVWHYVPFSLLPIAYARGLRQHWMVRNAWRFALPPIARVLRAAGFPTIDVALTDHFFHAQFFPSVEPRMTVYRAADITTDYPGGGNALAPLERRFARAADLVLATSVVVQAHMRSSCGVEALLLENGVELERFARPAARPPEYAALQGPIAVYVGAMDAWFDTPLLRLCAQRRPDVQFMLVGPPGDAAAALAGLPNVHLLGPRPHAALPAYLQHADVGLIPFRAVGSERFIAGINPLKAYEYIASGLPVVSTRLQSLPLSTAVRMADDHATFAQTLDATLLAPPAGVAANPAWDWRLRLVPLFDAIERRLASADA</sequence>
<evidence type="ECO:0000259" key="1">
    <source>
        <dbReference type="Pfam" id="PF22059"/>
    </source>
</evidence>
<dbReference type="Proteomes" id="UP000521199">
    <property type="component" value="Unassembled WGS sequence"/>
</dbReference>
<dbReference type="EMBL" id="JACHHP010000005">
    <property type="protein sequence ID" value="MBB5209174.1"/>
    <property type="molecule type" value="Genomic_DNA"/>
</dbReference>
<proteinExistence type="predicted"/>
<evidence type="ECO:0000313" key="3">
    <source>
        <dbReference type="Proteomes" id="UP000521199"/>
    </source>
</evidence>
<comment type="caution">
    <text evidence="2">The sequence shown here is derived from an EMBL/GenBank/DDBJ whole genome shotgun (WGS) entry which is preliminary data.</text>
</comment>
<protein>
    <submittedName>
        <fullName evidence="2">Glycosyltransferase involved in cell wall biosynthesis</fullName>
    </submittedName>
</protein>